<name>A0A3G4ZZ99_9VIRU</name>
<organism evidence="1">
    <name type="scientific">Gaeavirus sp</name>
    <dbReference type="NCBI Taxonomy" id="2487767"/>
    <lineage>
        <taxon>Viruses</taxon>
        <taxon>Varidnaviria</taxon>
        <taxon>Bamfordvirae</taxon>
        <taxon>Nucleocytoviricota</taxon>
        <taxon>Megaviricetes</taxon>
        <taxon>Imitervirales</taxon>
        <taxon>Mimiviridae</taxon>
        <taxon>Klosneuvirinae</taxon>
    </lineage>
</organism>
<reference evidence="1" key="1">
    <citation type="submission" date="2018-10" db="EMBL/GenBank/DDBJ databases">
        <title>Hidden diversity of soil giant viruses.</title>
        <authorList>
            <person name="Schulz F."/>
            <person name="Alteio L."/>
            <person name="Goudeau D."/>
            <person name="Ryan E.M."/>
            <person name="Malmstrom R.R."/>
            <person name="Blanchard J."/>
            <person name="Woyke T."/>
        </authorList>
    </citation>
    <scope>NUCLEOTIDE SEQUENCE</scope>
    <source>
        <strain evidence="1">GAV1</strain>
    </source>
</reference>
<evidence type="ECO:0000313" key="1">
    <source>
        <dbReference type="EMBL" id="AYV80286.1"/>
    </source>
</evidence>
<sequence length="293" mass="33627">MTNLLDGIYKGKTDLFNLPYDLEISTSTITCAIDLNFNVENIGLYFNDFDDVIIGKRYGNRIINNLISIRKLKTAQKKTKKEKKNFFNQVSLIFRSATLMGLDLNKISPKERTKTVNVKLFINGSIQMTGCKHLDNIKKSLEILFNKFKATKAILNDDHKFVVMPFVDDVSKLHVKNVGSFNIQMINTNFNMQFQINRNILFQLLLNANHNVSFDPIIHACVNIKYKLKYNPAKTISIFVFESGSITIAGSNSADEVLEAYNFINYFILTNFEKLLSKDITPQIIIELIRKME</sequence>
<protein>
    <submittedName>
        <fullName evidence="1">TATA box binding protein</fullName>
    </submittedName>
</protein>
<dbReference type="InterPro" id="IPR012295">
    <property type="entry name" value="TBP_dom_sf"/>
</dbReference>
<gene>
    <name evidence="1" type="ORF">Gaeavirus25_5</name>
</gene>
<dbReference type="Gene3D" id="3.30.310.10">
    <property type="entry name" value="TATA-Binding Protein"/>
    <property type="match status" value="1"/>
</dbReference>
<dbReference type="EMBL" id="MK072223">
    <property type="protein sequence ID" value="AYV80286.1"/>
    <property type="molecule type" value="Genomic_DNA"/>
</dbReference>
<accession>A0A3G4ZZ99</accession>
<proteinExistence type="predicted"/>
<dbReference type="SUPFAM" id="SSF55945">
    <property type="entry name" value="TATA-box binding protein-like"/>
    <property type="match status" value="1"/>
</dbReference>